<dbReference type="PANTHER" id="PTHR35319">
    <property type="match status" value="1"/>
</dbReference>
<accession>A0A1Z1XBC1</accession>
<dbReference type="InterPro" id="IPR019616">
    <property type="entry name" value="Ycf54"/>
</dbReference>
<comment type="similarity">
    <text evidence="1">Belongs to the ycf54 family.</text>
</comment>
<protein>
    <recommendedName>
        <fullName evidence="3">Ycf54</fullName>
    </recommendedName>
</protein>
<geneLocation type="chloroplast" evidence="2"/>
<gene>
    <name evidence="2" type="primary">ycf54</name>
</gene>
<dbReference type="PANTHER" id="PTHR35319:SF2">
    <property type="entry name" value="YCF54"/>
    <property type="match status" value="1"/>
</dbReference>
<evidence type="ECO:0008006" key="3">
    <source>
        <dbReference type="Google" id="ProtNLM"/>
    </source>
</evidence>
<dbReference type="AlphaFoldDB" id="A0A1Z1XBC1"/>
<name>A0A1Z1XBC1_9RHOD</name>
<dbReference type="GeneID" id="33366833"/>
<evidence type="ECO:0000256" key="1">
    <source>
        <dbReference type="ARBA" id="ARBA00043978"/>
    </source>
</evidence>
<dbReference type="EMBL" id="KY083067">
    <property type="protein sequence ID" value="ARX96162.1"/>
    <property type="molecule type" value="Genomic_DNA"/>
</dbReference>
<keyword evidence="2" id="KW-0150">Chloroplast</keyword>
<dbReference type="Gene3D" id="3.30.70.1860">
    <property type="entry name" value="Uncharacterised protein family Ycf54"/>
    <property type="match status" value="1"/>
</dbReference>
<dbReference type="InterPro" id="IPR038409">
    <property type="entry name" value="Ycf54-like_sf"/>
</dbReference>
<proteinExistence type="inferred from homology"/>
<evidence type="ECO:0000313" key="2">
    <source>
        <dbReference type="EMBL" id="ARX96162.1"/>
    </source>
</evidence>
<dbReference type="RefSeq" id="YP_009402813.1">
    <property type="nucleotide sequence ID" value="NC_035350.1"/>
</dbReference>
<organism evidence="2">
    <name type="scientific">Compsopogon caeruleus</name>
    <dbReference type="NCBI Taxonomy" id="31354"/>
    <lineage>
        <taxon>Eukaryota</taxon>
        <taxon>Rhodophyta</taxon>
        <taxon>Compsopogonophyceae</taxon>
        <taxon>Compsopogonales</taxon>
        <taxon>Compsopogonaceae</taxon>
        <taxon>Compsopogon</taxon>
    </lineage>
</organism>
<reference evidence="2" key="1">
    <citation type="submission" date="2016-11" db="EMBL/GenBank/DDBJ databases">
        <title>Chloroplast genome of compsopogon caeruleus.</title>
        <authorList>
            <person name="Nan F."/>
        </authorList>
    </citation>
    <scope>NUCLEOTIDE SEQUENCE</scope>
</reference>
<keyword evidence="2" id="KW-0934">Plastid</keyword>
<sequence length="113" mass="13568">MKNYYYAVATKRFLFIEEPIEEILRERINYYKRISKGIDFWLLDNIELLNNNEIFLLQEQFEEPLVALISTNLNFINWIKLRVVYIKTGKLQNIDIANLDTKLVDNIIVKELI</sequence>
<dbReference type="Pfam" id="PF10674">
    <property type="entry name" value="Ycf54"/>
    <property type="match status" value="1"/>
</dbReference>